<dbReference type="EMBL" id="JAMZMH010000016">
    <property type="protein sequence ID" value="MDT0249726.1"/>
    <property type="molecule type" value="Genomic_DNA"/>
</dbReference>
<dbReference type="RefSeq" id="WP_311373286.1">
    <property type="nucleotide sequence ID" value="NZ_JAMZMH010000016.1"/>
</dbReference>
<sequence>MTHVAPPRWSESEFAAQIARATEIFKNKRIDEPLELYSDLFDKYRDSVENLLEESVDLQELATVVREYITDPDKRYALRYLASPRLR</sequence>
<evidence type="ECO:0000313" key="3">
    <source>
        <dbReference type="Proteomes" id="UP001180729"/>
    </source>
</evidence>
<feature type="coiled-coil region" evidence="1">
    <location>
        <begin position="34"/>
        <end position="61"/>
    </location>
</feature>
<organism evidence="2 3">
    <name type="scientific">Actinomyces oris</name>
    <dbReference type="NCBI Taxonomy" id="544580"/>
    <lineage>
        <taxon>Bacteria</taxon>
        <taxon>Bacillati</taxon>
        <taxon>Actinomycetota</taxon>
        <taxon>Actinomycetes</taxon>
        <taxon>Actinomycetales</taxon>
        <taxon>Actinomycetaceae</taxon>
        <taxon>Actinomyces</taxon>
    </lineage>
</organism>
<proteinExistence type="predicted"/>
<name>A0AAE4K5N4_9ACTO</name>
<dbReference type="AlphaFoldDB" id="A0AAE4K5N4"/>
<gene>
    <name evidence="2" type="ORF">RMW62_11595</name>
</gene>
<keyword evidence="1" id="KW-0175">Coiled coil</keyword>
<accession>A0AAE4K5N4</accession>
<evidence type="ECO:0000256" key="1">
    <source>
        <dbReference type="SAM" id="Coils"/>
    </source>
</evidence>
<comment type="caution">
    <text evidence="2">The sequence shown here is derived from an EMBL/GenBank/DDBJ whole genome shotgun (WGS) entry which is preliminary data.</text>
</comment>
<dbReference type="Proteomes" id="UP001180729">
    <property type="component" value="Unassembled WGS sequence"/>
</dbReference>
<protein>
    <submittedName>
        <fullName evidence="2">Uncharacterized protein</fullName>
    </submittedName>
</protein>
<reference evidence="2" key="1">
    <citation type="submission" date="2022-06" db="EMBL/GenBank/DDBJ databases">
        <title>Draft Genome Sequences of Three Actinomyces oris Strains, Isolated from Healthy Human Feces.</title>
        <authorList>
            <person name="Ye Y."/>
            <person name="Liu C."/>
            <person name="Zhao J."/>
            <person name="Xu J."/>
            <person name="Huang H."/>
            <person name="Wang B."/>
            <person name="Wei J."/>
            <person name="Jing X."/>
        </authorList>
    </citation>
    <scope>NUCLEOTIDE SEQUENCE</scope>
    <source>
        <strain evidence="2">CNGBCC1803368</strain>
    </source>
</reference>
<evidence type="ECO:0000313" key="2">
    <source>
        <dbReference type="EMBL" id="MDT0249726.1"/>
    </source>
</evidence>